<dbReference type="Proteomes" id="UP000308197">
    <property type="component" value="Unassembled WGS sequence"/>
</dbReference>
<dbReference type="AlphaFoldDB" id="A0A5C3P5H2"/>
<evidence type="ECO:0000313" key="2">
    <source>
        <dbReference type="Proteomes" id="UP000308197"/>
    </source>
</evidence>
<gene>
    <name evidence="1" type="ORF">K466DRAFT_528721</name>
</gene>
<dbReference type="InParanoid" id="A0A5C3P5H2"/>
<name>A0A5C3P5H2_9APHY</name>
<sequence length="214" mass="25249">MESRNPALWENGQYLEEWDPANGNKFSDAARKAQAAKLQRLIRNRPPRNILPRSELPNRRVDKPPLYYYGFPFTKQYAVDYAKRHRLTIELVDEDREAFDGKEVFDFGDVDDKLMSNPDLRRFVNIASQYLMVEDLSKRCRMRLQSGRPFCLEWDGIVALWSNFDVKERYARCYNYDAVVETLTSAMNEGDGPESKLQWWYDWDNDVGVLRSID</sequence>
<keyword evidence="2" id="KW-1185">Reference proteome</keyword>
<protein>
    <submittedName>
        <fullName evidence="1">Uncharacterized protein</fullName>
    </submittedName>
</protein>
<dbReference type="EMBL" id="ML211386">
    <property type="protein sequence ID" value="TFK83530.1"/>
    <property type="molecule type" value="Genomic_DNA"/>
</dbReference>
<accession>A0A5C3P5H2</accession>
<proteinExistence type="predicted"/>
<evidence type="ECO:0000313" key="1">
    <source>
        <dbReference type="EMBL" id="TFK83530.1"/>
    </source>
</evidence>
<organism evidence="1 2">
    <name type="scientific">Polyporus arcularius HHB13444</name>
    <dbReference type="NCBI Taxonomy" id="1314778"/>
    <lineage>
        <taxon>Eukaryota</taxon>
        <taxon>Fungi</taxon>
        <taxon>Dikarya</taxon>
        <taxon>Basidiomycota</taxon>
        <taxon>Agaricomycotina</taxon>
        <taxon>Agaricomycetes</taxon>
        <taxon>Polyporales</taxon>
        <taxon>Polyporaceae</taxon>
        <taxon>Polyporus</taxon>
    </lineage>
</organism>
<reference evidence="1 2" key="1">
    <citation type="journal article" date="2019" name="Nat. Ecol. Evol.">
        <title>Megaphylogeny resolves global patterns of mushroom evolution.</title>
        <authorList>
            <person name="Varga T."/>
            <person name="Krizsan K."/>
            <person name="Foldi C."/>
            <person name="Dima B."/>
            <person name="Sanchez-Garcia M."/>
            <person name="Sanchez-Ramirez S."/>
            <person name="Szollosi G.J."/>
            <person name="Szarkandi J.G."/>
            <person name="Papp V."/>
            <person name="Albert L."/>
            <person name="Andreopoulos W."/>
            <person name="Angelini C."/>
            <person name="Antonin V."/>
            <person name="Barry K.W."/>
            <person name="Bougher N.L."/>
            <person name="Buchanan P."/>
            <person name="Buyck B."/>
            <person name="Bense V."/>
            <person name="Catcheside P."/>
            <person name="Chovatia M."/>
            <person name="Cooper J."/>
            <person name="Damon W."/>
            <person name="Desjardin D."/>
            <person name="Finy P."/>
            <person name="Geml J."/>
            <person name="Haridas S."/>
            <person name="Hughes K."/>
            <person name="Justo A."/>
            <person name="Karasinski D."/>
            <person name="Kautmanova I."/>
            <person name="Kiss B."/>
            <person name="Kocsube S."/>
            <person name="Kotiranta H."/>
            <person name="LaButti K.M."/>
            <person name="Lechner B.E."/>
            <person name="Liimatainen K."/>
            <person name="Lipzen A."/>
            <person name="Lukacs Z."/>
            <person name="Mihaltcheva S."/>
            <person name="Morgado L.N."/>
            <person name="Niskanen T."/>
            <person name="Noordeloos M.E."/>
            <person name="Ohm R.A."/>
            <person name="Ortiz-Santana B."/>
            <person name="Ovrebo C."/>
            <person name="Racz N."/>
            <person name="Riley R."/>
            <person name="Savchenko A."/>
            <person name="Shiryaev A."/>
            <person name="Soop K."/>
            <person name="Spirin V."/>
            <person name="Szebenyi C."/>
            <person name="Tomsovsky M."/>
            <person name="Tulloss R.E."/>
            <person name="Uehling J."/>
            <person name="Grigoriev I.V."/>
            <person name="Vagvolgyi C."/>
            <person name="Papp T."/>
            <person name="Martin F.M."/>
            <person name="Miettinen O."/>
            <person name="Hibbett D.S."/>
            <person name="Nagy L.G."/>
        </authorList>
    </citation>
    <scope>NUCLEOTIDE SEQUENCE [LARGE SCALE GENOMIC DNA]</scope>
    <source>
        <strain evidence="1 2">HHB13444</strain>
    </source>
</reference>